<comment type="caution">
    <text evidence="1">The sequence shown here is derived from an EMBL/GenBank/DDBJ whole genome shotgun (WGS) entry which is preliminary data.</text>
</comment>
<gene>
    <name evidence="1" type="ORF">ADICYQ_4960</name>
</gene>
<evidence type="ECO:0000313" key="1">
    <source>
        <dbReference type="EMBL" id="EPR66016.1"/>
    </source>
</evidence>
<protein>
    <submittedName>
        <fullName evidence="1">Uncharacterized protein</fullName>
    </submittedName>
</protein>
<dbReference type="eggNOG" id="COG4585">
    <property type="taxonomic scope" value="Bacteria"/>
</dbReference>
<dbReference type="SUPFAM" id="SSF55874">
    <property type="entry name" value="ATPase domain of HSP90 chaperone/DNA topoisomerase II/histidine kinase"/>
    <property type="match status" value="1"/>
</dbReference>
<evidence type="ECO:0000313" key="2">
    <source>
        <dbReference type="Proteomes" id="UP000014974"/>
    </source>
</evidence>
<name>S7V7V7_9BACT</name>
<organism evidence="1 2">
    <name type="scientific">Cyclobacterium qasimii M12-11B</name>
    <dbReference type="NCBI Taxonomy" id="641524"/>
    <lineage>
        <taxon>Bacteria</taxon>
        <taxon>Pseudomonadati</taxon>
        <taxon>Bacteroidota</taxon>
        <taxon>Cytophagia</taxon>
        <taxon>Cytophagales</taxon>
        <taxon>Cyclobacteriaceae</taxon>
        <taxon>Cyclobacterium</taxon>
    </lineage>
</organism>
<dbReference type="Proteomes" id="UP000014974">
    <property type="component" value="Unassembled WGS sequence"/>
</dbReference>
<accession>S7V7V7</accession>
<dbReference type="EMBL" id="ATNM01000163">
    <property type="protein sequence ID" value="EPR66016.1"/>
    <property type="molecule type" value="Genomic_DNA"/>
</dbReference>
<reference evidence="1 2" key="1">
    <citation type="journal article" date="2013" name="Genome Announc.">
        <title>Draft Genome Sequence of Cyclobacterium qasimii Strain M12-11BT, Isolated from Arctic Marine Sediment.</title>
        <authorList>
            <person name="Shivaji S."/>
            <person name="Ara S."/>
            <person name="Singh A."/>
            <person name="Kumar Pinnaka A."/>
        </authorList>
    </citation>
    <scope>NUCLEOTIDE SEQUENCE [LARGE SCALE GENOMIC DNA]</scope>
    <source>
        <strain evidence="1 2">M12-11B</strain>
    </source>
</reference>
<proteinExistence type="predicted"/>
<sequence length="55" mass="6158">MYYLDNGTGFDLSSIQYGAGLRNIRERIEIFNGYLSINSDVNGTEVEVEIPLKDG</sequence>
<dbReference type="STRING" id="641524.ADICYQ_4960"/>
<dbReference type="InterPro" id="IPR036890">
    <property type="entry name" value="HATPase_C_sf"/>
</dbReference>
<dbReference type="AlphaFoldDB" id="S7V7V7"/>
<dbReference type="Gene3D" id="3.30.565.10">
    <property type="entry name" value="Histidine kinase-like ATPase, C-terminal domain"/>
    <property type="match status" value="1"/>
</dbReference>